<dbReference type="SMART" id="SM00317">
    <property type="entry name" value="SET"/>
    <property type="match status" value="1"/>
</dbReference>
<dbReference type="InterPro" id="IPR053209">
    <property type="entry name" value="Gramillin-biosynth_MTr"/>
</dbReference>
<dbReference type="InterPro" id="IPR046341">
    <property type="entry name" value="SET_dom_sf"/>
</dbReference>
<protein>
    <recommendedName>
        <fullName evidence="1">SET domain-containing protein</fullName>
    </recommendedName>
</protein>
<gene>
    <name evidence="2" type="ORF">LMH87_011520</name>
</gene>
<dbReference type="GeneID" id="80898679"/>
<comment type="caution">
    <text evidence="2">The sequence shown here is derived from an EMBL/GenBank/DDBJ whole genome shotgun (WGS) entry which is preliminary data.</text>
</comment>
<dbReference type="PANTHER" id="PTHR47643:SF2">
    <property type="entry name" value="TPR DOMAIN PROTEIN (AFU_ORTHOLOGUE AFUA_5G12710)"/>
    <property type="match status" value="1"/>
</dbReference>
<evidence type="ECO:0000313" key="3">
    <source>
        <dbReference type="Proteomes" id="UP001144673"/>
    </source>
</evidence>
<sequence>MYHQPEENVIPSQQLLKQGMVLLLKEPYFKQTADGAYVLRVDHVSNVIWLHGDDERIPLAWMPRIIELDSAGSRLEGNNHFNKKEWGSALELYTQAIECSETATDAQISYINRSLVNLRLGRPAAAFNDAVAMNSRLQPTEKGLFREAICLYQLRKFDECLSKLQKLRALYPSNKDVQFEIAKTIARLRECNDGIYEWKDMQQQSKNEDRLVDCATFSKIVEIRQSPGKGRGLFTTKPVVAGELLICEKAFSYSFTDTDGGTKEHQNILLLDSHAMKALIGGQILNLTRIIQKLYHEPETAASFLEMHHGNYAVLPQGLQVDFKPVVDTYLVAQIIALNSASAPTTLDNMKDALRGQQKEVGEELMLAPNGIWCTASYMNHSCVANCCRSFIGDMMIIRASEDIPASTELRVLYRPLSPAETYESTQQKFANWDFSCDCYLCEMKKTTTKTDMRQRQANLQSLSELVARPGPLDTTRARLLLKQIDKTYKKSGQRALKFGLQSGYFGFGMALFRRGNLVEAASALIRVLEVGGFVLAARAASNHQSAAVIEIQKWGSYSHHALFAIINLYWICRGTDTNPFLPNHTIRMRTYAETAYAILVGEKETFTDTLEL</sequence>
<dbReference type="AlphaFoldDB" id="A0A9W8UL26"/>
<evidence type="ECO:0000259" key="1">
    <source>
        <dbReference type="PROSITE" id="PS50280"/>
    </source>
</evidence>
<reference evidence="2" key="1">
    <citation type="journal article" date="2023" name="Access Microbiol">
        <title>De-novo genome assembly for Akanthomyces muscarius, a biocontrol agent of insect agricultural pests.</title>
        <authorList>
            <person name="Erdos Z."/>
            <person name="Studholme D.J."/>
            <person name="Raymond B."/>
            <person name="Sharma M."/>
        </authorList>
    </citation>
    <scope>NUCLEOTIDE SEQUENCE</scope>
    <source>
        <strain evidence="2">Ve6</strain>
    </source>
</reference>
<dbReference type="PANTHER" id="PTHR47643">
    <property type="entry name" value="TPR DOMAIN PROTEIN (AFU_ORTHOLOGUE AFUA_5G12710)"/>
    <property type="match status" value="1"/>
</dbReference>
<dbReference type="InterPro" id="IPR011990">
    <property type="entry name" value="TPR-like_helical_dom_sf"/>
</dbReference>
<dbReference type="Gene3D" id="2.170.270.10">
    <property type="entry name" value="SET domain"/>
    <property type="match status" value="1"/>
</dbReference>
<proteinExistence type="predicted"/>
<dbReference type="SUPFAM" id="SSF48452">
    <property type="entry name" value="TPR-like"/>
    <property type="match status" value="1"/>
</dbReference>
<dbReference type="InterPro" id="IPR001214">
    <property type="entry name" value="SET_dom"/>
</dbReference>
<accession>A0A9W8UL26</accession>
<name>A0A9W8UL26_AKAMU</name>
<dbReference type="EMBL" id="JAJHUN010000009">
    <property type="protein sequence ID" value="KAJ4150786.1"/>
    <property type="molecule type" value="Genomic_DNA"/>
</dbReference>
<feature type="domain" description="SET" evidence="1">
    <location>
        <begin position="219"/>
        <end position="415"/>
    </location>
</feature>
<dbReference type="RefSeq" id="XP_056052500.1">
    <property type="nucleotide sequence ID" value="XM_056200675.1"/>
</dbReference>
<dbReference type="Pfam" id="PF00856">
    <property type="entry name" value="SET"/>
    <property type="match status" value="1"/>
</dbReference>
<dbReference type="KEGG" id="amus:LMH87_011520"/>
<evidence type="ECO:0000313" key="2">
    <source>
        <dbReference type="EMBL" id="KAJ4150786.1"/>
    </source>
</evidence>
<dbReference type="PROSITE" id="PS50280">
    <property type="entry name" value="SET"/>
    <property type="match status" value="1"/>
</dbReference>
<dbReference type="Gene3D" id="1.25.40.10">
    <property type="entry name" value="Tetratricopeptide repeat domain"/>
    <property type="match status" value="1"/>
</dbReference>
<organism evidence="2 3">
    <name type="scientific">Akanthomyces muscarius</name>
    <name type="common">Entomopathogenic fungus</name>
    <name type="synonym">Lecanicillium muscarium</name>
    <dbReference type="NCBI Taxonomy" id="2231603"/>
    <lineage>
        <taxon>Eukaryota</taxon>
        <taxon>Fungi</taxon>
        <taxon>Dikarya</taxon>
        <taxon>Ascomycota</taxon>
        <taxon>Pezizomycotina</taxon>
        <taxon>Sordariomycetes</taxon>
        <taxon>Hypocreomycetidae</taxon>
        <taxon>Hypocreales</taxon>
        <taxon>Cordycipitaceae</taxon>
        <taxon>Akanthomyces</taxon>
    </lineage>
</organism>
<keyword evidence="3" id="KW-1185">Reference proteome</keyword>
<dbReference type="SUPFAM" id="SSF82199">
    <property type="entry name" value="SET domain"/>
    <property type="match status" value="1"/>
</dbReference>
<dbReference type="Proteomes" id="UP001144673">
    <property type="component" value="Chromosome 4"/>
</dbReference>